<dbReference type="AlphaFoldDB" id="A0A5C3LH14"/>
<name>A0A5C3LH14_9AGAR</name>
<protein>
    <recommendedName>
        <fullName evidence="3">F-box domain-containing protein</fullName>
    </recommendedName>
</protein>
<keyword evidence="2" id="KW-1185">Reference proteome</keyword>
<evidence type="ECO:0000313" key="1">
    <source>
        <dbReference type="EMBL" id="TFK32394.1"/>
    </source>
</evidence>
<gene>
    <name evidence="1" type="ORF">BDQ12DRAFT_502547</name>
</gene>
<accession>A0A5C3LH14</accession>
<proteinExistence type="predicted"/>
<evidence type="ECO:0000313" key="2">
    <source>
        <dbReference type="Proteomes" id="UP000308652"/>
    </source>
</evidence>
<dbReference type="STRING" id="68775.A0A5C3LH14"/>
<organism evidence="1 2">
    <name type="scientific">Crucibulum laeve</name>
    <dbReference type="NCBI Taxonomy" id="68775"/>
    <lineage>
        <taxon>Eukaryota</taxon>
        <taxon>Fungi</taxon>
        <taxon>Dikarya</taxon>
        <taxon>Basidiomycota</taxon>
        <taxon>Agaricomycotina</taxon>
        <taxon>Agaricomycetes</taxon>
        <taxon>Agaricomycetidae</taxon>
        <taxon>Agaricales</taxon>
        <taxon>Agaricineae</taxon>
        <taxon>Nidulariaceae</taxon>
        <taxon>Crucibulum</taxon>
    </lineage>
</organism>
<dbReference type="OrthoDB" id="2655993at2759"/>
<dbReference type="Proteomes" id="UP000308652">
    <property type="component" value="Unassembled WGS sequence"/>
</dbReference>
<dbReference type="Gene3D" id="3.80.10.10">
    <property type="entry name" value="Ribonuclease Inhibitor"/>
    <property type="match status" value="1"/>
</dbReference>
<evidence type="ECO:0008006" key="3">
    <source>
        <dbReference type="Google" id="ProtNLM"/>
    </source>
</evidence>
<reference evidence="1 2" key="1">
    <citation type="journal article" date="2019" name="Nat. Ecol. Evol.">
        <title>Megaphylogeny resolves global patterns of mushroom evolution.</title>
        <authorList>
            <person name="Varga T."/>
            <person name="Krizsan K."/>
            <person name="Foldi C."/>
            <person name="Dima B."/>
            <person name="Sanchez-Garcia M."/>
            <person name="Sanchez-Ramirez S."/>
            <person name="Szollosi G.J."/>
            <person name="Szarkandi J.G."/>
            <person name="Papp V."/>
            <person name="Albert L."/>
            <person name="Andreopoulos W."/>
            <person name="Angelini C."/>
            <person name="Antonin V."/>
            <person name="Barry K.W."/>
            <person name="Bougher N.L."/>
            <person name="Buchanan P."/>
            <person name="Buyck B."/>
            <person name="Bense V."/>
            <person name="Catcheside P."/>
            <person name="Chovatia M."/>
            <person name="Cooper J."/>
            <person name="Damon W."/>
            <person name="Desjardin D."/>
            <person name="Finy P."/>
            <person name="Geml J."/>
            <person name="Haridas S."/>
            <person name="Hughes K."/>
            <person name="Justo A."/>
            <person name="Karasinski D."/>
            <person name="Kautmanova I."/>
            <person name="Kiss B."/>
            <person name="Kocsube S."/>
            <person name="Kotiranta H."/>
            <person name="LaButti K.M."/>
            <person name="Lechner B.E."/>
            <person name="Liimatainen K."/>
            <person name="Lipzen A."/>
            <person name="Lukacs Z."/>
            <person name="Mihaltcheva S."/>
            <person name="Morgado L.N."/>
            <person name="Niskanen T."/>
            <person name="Noordeloos M.E."/>
            <person name="Ohm R.A."/>
            <person name="Ortiz-Santana B."/>
            <person name="Ovrebo C."/>
            <person name="Racz N."/>
            <person name="Riley R."/>
            <person name="Savchenko A."/>
            <person name="Shiryaev A."/>
            <person name="Soop K."/>
            <person name="Spirin V."/>
            <person name="Szebenyi C."/>
            <person name="Tomsovsky M."/>
            <person name="Tulloss R.E."/>
            <person name="Uehling J."/>
            <person name="Grigoriev I.V."/>
            <person name="Vagvolgyi C."/>
            <person name="Papp T."/>
            <person name="Martin F.M."/>
            <person name="Miettinen O."/>
            <person name="Hibbett D.S."/>
            <person name="Nagy L.G."/>
        </authorList>
    </citation>
    <scope>NUCLEOTIDE SEQUENCE [LARGE SCALE GENOMIC DNA]</scope>
    <source>
        <strain evidence="1 2">CBS 166.37</strain>
    </source>
</reference>
<sequence length="512" mass="57832">MHSCLMTEDILVTILQWVHDDSNDGKRTLAILARTCKTFKEIALDILWREIPNLAPLVRTLPVDTWEIKFAGGPPIAILRRKTTAADWTRCCAYTPRIKRLGYEVPKTCGFGFRELVRSMIIGPDIFEAIKSTSLLQFPNLRHLYWDQAQLPQLPVTPFLGPSIRTLQLNVDSYGSSSVLCKNLPQLCPSLRRLNLNVTAESQVVDSHSPCCTLIQGICESLEALFCNNISLPVDVLQELATSTKLKRLHVGNDMNDILRHFPFSELPFFPALSHLYSTSKYLASVTRFIERVGSRSFESVEITTMIPPPESDLQYFFKTLKRHCNHDDFKSLSVHHLSRSFYSIPAASSGYDFISATVKPLLVFRNLEKLSLKSTYRFMLDNTDLGFMAVAWRNIQELVIGDFHSNWGSELHITLDGLLPLTRYCPDLEILGISLQGVTTSANLDEARKKITGSTCRKVKTLTLGSSTIEDPISVAEYLAAIFPNLTWIMAVGENKSSWEEVSNFLKYMRL</sequence>
<dbReference type="InterPro" id="IPR032675">
    <property type="entry name" value="LRR_dom_sf"/>
</dbReference>
<dbReference type="SUPFAM" id="SSF52047">
    <property type="entry name" value="RNI-like"/>
    <property type="match status" value="1"/>
</dbReference>
<dbReference type="EMBL" id="ML213676">
    <property type="protein sequence ID" value="TFK32394.1"/>
    <property type="molecule type" value="Genomic_DNA"/>
</dbReference>